<accession>A0A7V3UZS3</accession>
<proteinExistence type="predicted"/>
<dbReference type="InterPro" id="IPR026444">
    <property type="entry name" value="Secre_tail"/>
</dbReference>
<dbReference type="EMBL" id="DTMZ01000092">
    <property type="protein sequence ID" value="HGD13205.1"/>
    <property type="molecule type" value="Genomic_DNA"/>
</dbReference>
<reference evidence="1" key="1">
    <citation type="journal article" date="2020" name="mSystems">
        <title>Genome- and Community-Level Interaction Insights into Carbon Utilization and Element Cycling Functions of Hydrothermarchaeota in Hydrothermal Sediment.</title>
        <authorList>
            <person name="Zhou Z."/>
            <person name="Liu Y."/>
            <person name="Xu W."/>
            <person name="Pan J."/>
            <person name="Luo Z.H."/>
            <person name="Li M."/>
        </authorList>
    </citation>
    <scope>NUCLEOTIDE SEQUENCE [LARGE SCALE GENOMIC DNA]</scope>
    <source>
        <strain evidence="1">SpSt-914</strain>
    </source>
</reference>
<sequence length="531" mass="55912">MKKRGLLLMLVLTGVALSFPLWVRNYNGPANSDEDACAVLTDGERNVIVVGSSPGTGTAYDIVVIKYSPNGDSLWCRRIAGSGMSNDYARAAVIDGNGAIYITGTTGTFPDYNIITLKLNSDGSEAWRAIYQGSAGRADEPADMVIDGSGNVFITGYETDADGVANFVTVKYNSSGGQEWSANYDGGAADQAVGIALAPDGGVYVTGPSTQGSYPDFAIVKYTANGAEEWSQTVNGSGNADDTPVAIGVDASGAVYVTGKTATAPPPGGRYNYLTVKFSSAGSQLWSKVYTGANQGAQAVGLVVGTAGVYVTGKVTRGTNSDFGTVAYNLNTGDTLWSRFFNGPANKNDDPAFITLDAQGRVHIVGASQDTLSRYDYTWLRYSNSGTLQGSCFYNGALNNDDRAVGLAIDAVGQVILTGVSFRGIGSPNYDIVTVKYDSAAPGVAELCVLEPRRSGMQMQPNPAHSYTRTRLSGQGGTVRLWDIRGALCRQEKIAPGTTELRLDLQGIAPGVYLIEIRENGHQGVARLIVE</sequence>
<organism evidence="1">
    <name type="scientific">candidate division WOR-3 bacterium</name>
    <dbReference type="NCBI Taxonomy" id="2052148"/>
    <lineage>
        <taxon>Bacteria</taxon>
        <taxon>Bacteria division WOR-3</taxon>
    </lineage>
</organism>
<protein>
    <submittedName>
        <fullName evidence="1">T9SS type A sorting domain-containing protein</fullName>
    </submittedName>
</protein>
<dbReference type="NCBIfam" id="TIGR02608">
    <property type="entry name" value="delta_60_rpt"/>
    <property type="match status" value="2"/>
</dbReference>
<dbReference type="InterPro" id="IPR013431">
    <property type="entry name" value="Delta_60_rpt"/>
</dbReference>
<dbReference type="NCBIfam" id="TIGR04183">
    <property type="entry name" value="Por_Secre_tail"/>
    <property type="match status" value="1"/>
</dbReference>
<dbReference type="PANTHER" id="PTHR42754:SF1">
    <property type="entry name" value="LIPOPROTEIN"/>
    <property type="match status" value="1"/>
</dbReference>
<dbReference type="PANTHER" id="PTHR42754">
    <property type="entry name" value="ENDOGLUCANASE"/>
    <property type="match status" value="1"/>
</dbReference>
<dbReference type="AlphaFoldDB" id="A0A7V3UZS3"/>
<name>A0A7V3UZS3_UNCW3</name>
<comment type="caution">
    <text evidence="1">The sequence shown here is derived from an EMBL/GenBank/DDBJ whole genome shotgun (WGS) entry which is preliminary data.</text>
</comment>
<gene>
    <name evidence="1" type="ORF">ENX16_03910</name>
</gene>
<evidence type="ECO:0000313" key="1">
    <source>
        <dbReference type="EMBL" id="HGD13205.1"/>
    </source>
</evidence>
<dbReference type="SUPFAM" id="SSF101898">
    <property type="entry name" value="NHL repeat"/>
    <property type="match status" value="1"/>
</dbReference>